<dbReference type="EMBL" id="SGXC01000001">
    <property type="protein sequence ID" value="RZS84920.1"/>
    <property type="molecule type" value="Genomic_DNA"/>
</dbReference>
<dbReference type="Gene3D" id="3.40.50.300">
    <property type="entry name" value="P-loop containing nucleotide triphosphate hydrolases"/>
    <property type="match status" value="1"/>
</dbReference>
<dbReference type="OrthoDB" id="9781337at2"/>
<keyword evidence="3" id="KW-0547">Nucleotide-binding</keyword>
<dbReference type="GO" id="GO:0015188">
    <property type="term" value="F:L-isoleucine transmembrane transporter activity"/>
    <property type="evidence" value="ECO:0007669"/>
    <property type="project" value="TreeGrafter"/>
</dbReference>
<dbReference type="PANTHER" id="PTHR45772:SF7">
    <property type="entry name" value="AMINO ACID ABC TRANSPORTER ATP-BINDING PROTEIN"/>
    <property type="match status" value="1"/>
</dbReference>
<dbReference type="SUPFAM" id="SSF52540">
    <property type="entry name" value="P-loop containing nucleoside triphosphate hydrolases"/>
    <property type="match status" value="1"/>
</dbReference>
<evidence type="ECO:0000313" key="7">
    <source>
        <dbReference type="Proteomes" id="UP000292445"/>
    </source>
</evidence>
<dbReference type="PROSITE" id="PS50893">
    <property type="entry name" value="ABC_TRANSPORTER_2"/>
    <property type="match status" value="1"/>
</dbReference>
<accession>A0A4Q7NK94</accession>
<dbReference type="GO" id="GO:1903806">
    <property type="term" value="P:L-isoleucine import across plasma membrane"/>
    <property type="evidence" value="ECO:0007669"/>
    <property type="project" value="TreeGrafter"/>
</dbReference>
<evidence type="ECO:0000256" key="4">
    <source>
        <dbReference type="ARBA" id="ARBA00022840"/>
    </source>
</evidence>
<dbReference type="GO" id="GO:0015192">
    <property type="term" value="F:L-phenylalanine transmembrane transporter activity"/>
    <property type="evidence" value="ECO:0007669"/>
    <property type="project" value="TreeGrafter"/>
</dbReference>
<dbReference type="InterPro" id="IPR003439">
    <property type="entry name" value="ABC_transporter-like_ATP-bd"/>
</dbReference>
<dbReference type="RefSeq" id="WP_130356233.1">
    <property type="nucleotide sequence ID" value="NZ_SGXC01000001.1"/>
</dbReference>
<organism evidence="6 7">
    <name type="scientific">Pigmentiphaga kullae</name>
    <dbReference type="NCBI Taxonomy" id="151784"/>
    <lineage>
        <taxon>Bacteria</taxon>
        <taxon>Pseudomonadati</taxon>
        <taxon>Pseudomonadota</taxon>
        <taxon>Betaproteobacteria</taxon>
        <taxon>Burkholderiales</taxon>
        <taxon>Alcaligenaceae</taxon>
        <taxon>Pigmentiphaga</taxon>
    </lineage>
</organism>
<reference evidence="6 7" key="1">
    <citation type="submission" date="2019-02" db="EMBL/GenBank/DDBJ databases">
        <title>Genomic Encyclopedia of Type Strains, Phase IV (KMG-IV): sequencing the most valuable type-strain genomes for metagenomic binning, comparative biology and taxonomic classification.</title>
        <authorList>
            <person name="Goeker M."/>
        </authorList>
    </citation>
    <scope>NUCLEOTIDE SEQUENCE [LARGE SCALE GENOMIC DNA]</scope>
    <source>
        <strain evidence="6 7">K24</strain>
    </source>
</reference>
<dbReference type="GO" id="GO:1903805">
    <property type="term" value="P:L-valine import across plasma membrane"/>
    <property type="evidence" value="ECO:0007669"/>
    <property type="project" value="TreeGrafter"/>
</dbReference>
<dbReference type="InterPro" id="IPR027417">
    <property type="entry name" value="P-loop_NTPase"/>
</dbReference>
<keyword evidence="1" id="KW-0813">Transport</keyword>
<dbReference type="PROSITE" id="PS00211">
    <property type="entry name" value="ABC_TRANSPORTER_1"/>
    <property type="match status" value="1"/>
</dbReference>
<dbReference type="CDD" id="cd03219">
    <property type="entry name" value="ABC_Mj1267_LivG_branched"/>
    <property type="match status" value="1"/>
</dbReference>
<protein>
    <submittedName>
        <fullName evidence="6">Amino acid/amide ABC transporter ATP-binding protein 1 (HAAT family)</fullName>
    </submittedName>
</protein>
<dbReference type="SMART" id="SM00382">
    <property type="entry name" value="AAA"/>
    <property type="match status" value="1"/>
</dbReference>
<dbReference type="GO" id="GO:0005304">
    <property type="term" value="F:L-valine transmembrane transporter activity"/>
    <property type="evidence" value="ECO:0007669"/>
    <property type="project" value="TreeGrafter"/>
</dbReference>
<proteinExistence type="predicted"/>
<gene>
    <name evidence="6" type="ORF">EV675_0941</name>
</gene>
<feature type="domain" description="ABC transporter" evidence="5">
    <location>
        <begin position="6"/>
        <end position="247"/>
    </location>
</feature>
<dbReference type="Pfam" id="PF00005">
    <property type="entry name" value="ABC_tran"/>
    <property type="match status" value="1"/>
</dbReference>
<keyword evidence="7" id="KW-1185">Reference proteome</keyword>
<dbReference type="AlphaFoldDB" id="A0A4Q7NK94"/>
<keyword evidence="2" id="KW-1003">Cell membrane</keyword>
<evidence type="ECO:0000259" key="5">
    <source>
        <dbReference type="PROSITE" id="PS50893"/>
    </source>
</evidence>
<name>A0A4Q7NK94_9BURK</name>
<dbReference type="Proteomes" id="UP000292445">
    <property type="component" value="Unassembled WGS sequence"/>
</dbReference>
<dbReference type="GO" id="GO:0005524">
    <property type="term" value="F:ATP binding"/>
    <property type="evidence" value="ECO:0007669"/>
    <property type="project" value="UniProtKB-KW"/>
</dbReference>
<comment type="caution">
    <text evidence="6">The sequence shown here is derived from an EMBL/GenBank/DDBJ whole genome shotgun (WGS) entry which is preliminary data.</text>
</comment>
<dbReference type="GO" id="GO:0016887">
    <property type="term" value="F:ATP hydrolysis activity"/>
    <property type="evidence" value="ECO:0007669"/>
    <property type="project" value="InterPro"/>
</dbReference>
<keyword evidence="2" id="KW-0472">Membrane</keyword>
<evidence type="ECO:0000256" key="2">
    <source>
        <dbReference type="ARBA" id="ARBA00022475"/>
    </source>
</evidence>
<dbReference type="InterPro" id="IPR003593">
    <property type="entry name" value="AAA+_ATPase"/>
</dbReference>
<dbReference type="InterPro" id="IPR017871">
    <property type="entry name" value="ABC_transporter-like_CS"/>
</dbReference>
<evidence type="ECO:0000313" key="6">
    <source>
        <dbReference type="EMBL" id="RZS84920.1"/>
    </source>
</evidence>
<dbReference type="GO" id="GO:0005886">
    <property type="term" value="C:plasma membrane"/>
    <property type="evidence" value="ECO:0007669"/>
    <property type="project" value="TreeGrafter"/>
</dbReference>
<dbReference type="GO" id="GO:0042941">
    <property type="term" value="P:D-alanine transmembrane transport"/>
    <property type="evidence" value="ECO:0007669"/>
    <property type="project" value="TreeGrafter"/>
</dbReference>
<dbReference type="PANTHER" id="PTHR45772">
    <property type="entry name" value="CONSERVED COMPONENT OF ABC TRANSPORTER FOR NATURAL AMINO ACIDS-RELATED"/>
    <property type="match status" value="1"/>
</dbReference>
<evidence type="ECO:0000256" key="1">
    <source>
        <dbReference type="ARBA" id="ARBA00022448"/>
    </source>
</evidence>
<keyword evidence="4 6" id="KW-0067">ATP-binding</keyword>
<dbReference type="GO" id="GO:0015808">
    <property type="term" value="P:L-alanine transport"/>
    <property type="evidence" value="ECO:0007669"/>
    <property type="project" value="TreeGrafter"/>
</dbReference>
<sequence length="249" mass="27247">MRSAAIQLEGIGISFGGLRAVSDVSIDIAVGERRVLLGPNGAGKTTLFNMIGGQLTPTHGKVRLFGEDVTALPPHRRAHKGLARTFQITSLFQDASVEENVHLAVRALSSTRYGMMRGAAAPGPVWERVRALLDDWRFTSDRRTRVCDLSYGDQRKLELAMAVAGEPRVLLLDEPTSGLSAMETESVVTLIKELPSDVTVIVVEHDMDVAFEVADRFTILQNGQMVLTGTAEEVRNNAEIRRIYFGEGE</sequence>
<evidence type="ECO:0000256" key="3">
    <source>
        <dbReference type="ARBA" id="ARBA00022741"/>
    </source>
</evidence>
<dbReference type="InterPro" id="IPR051120">
    <property type="entry name" value="ABC_AA/LPS_Transport"/>
</dbReference>